<dbReference type="Proteomes" id="UP000281112">
    <property type="component" value="Unassembled WGS sequence"/>
</dbReference>
<keyword evidence="2" id="KW-1185">Reference proteome</keyword>
<accession>A0A3N9TMN3</accession>
<comment type="caution">
    <text evidence="1">The sequence shown here is derived from an EMBL/GenBank/DDBJ whole genome shotgun (WGS) entry which is preliminary data.</text>
</comment>
<dbReference type="OrthoDB" id="5816727at2"/>
<evidence type="ECO:0000313" key="2">
    <source>
        <dbReference type="Proteomes" id="UP000281112"/>
    </source>
</evidence>
<sequence>MQESEFNELVKQASDKSSLPEALTFLKECELDEVSSAAQELTGQFALAEMDGEKRIYHVSVETNEQDEAEELLEFIMKEGDDTLVFVSWFFYSQFDIKHRDVYRAVGKTYKQPKRV</sequence>
<protein>
    <submittedName>
        <fullName evidence="1">Uncharacterized protein</fullName>
    </submittedName>
</protein>
<dbReference type="RefSeq" id="WP_124935555.1">
    <property type="nucleotide sequence ID" value="NZ_RJVQ01000001.1"/>
</dbReference>
<dbReference type="EMBL" id="RJVQ01000001">
    <property type="protein sequence ID" value="RQW64905.1"/>
    <property type="molecule type" value="Genomic_DNA"/>
</dbReference>
<name>A0A3N9TMN3_9VIBR</name>
<gene>
    <name evidence="1" type="ORF">EES38_02385</name>
</gene>
<dbReference type="AlphaFoldDB" id="A0A3N9TMN3"/>
<evidence type="ECO:0000313" key="1">
    <source>
        <dbReference type="EMBL" id="RQW64905.1"/>
    </source>
</evidence>
<reference evidence="1 2" key="1">
    <citation type="submission" date="2018-11" db="EMBL/GenBank/DDBJ databases">
        <title>Vibrio LJC006 sp. nov., isolated from seawater during the bloom of the enteromorpha.</title>
        <authorList>
            <person name="Liang J."/>
        </authorList>
    </citation>
    <scope>NUCLEOTIDE SEQUENCE [LARGE SCALE GENOMIC DNA]</scope>
    <source>
        <strain evidence="1 2">LJC006</strain>
    </source>
</reference>
<organism evidence="1 2">
    <name type="scientific">Vibrio viridaestus</name>
    <dbReference type="NCBI Taxonomy" id="2487322"/>
    <lineage>
        <taxon>Bacteria</taxon>
        <taxon>Pseudomonadati</taxon>
        <taxon>Pseudomonadota</taxon>
        <taxon>Gammaproteobacteria</taxon>
        <taxon>Vibrionales</taxon>
        <taxon>Vibrionaceae</taxon>
        <taxon>Vibrio</taxon>
    </lineage>
</organism>
<proteinExistence type="predicted"/>